<gene>
    <name evidence="2" type="ORF">P5G62_012435</name>
</gene>
<evidence type="ECO:0000313" key="3">
    <source>
        <dbReference type="Proteomes" id="UP001241748"/>
    </source>
</evidence>
<protein>
    <recommendedName>
        <fullName evidence="4">HAMP domain-containing histidine kinase</fullName>
    </recommendedName>
</protein>
<dbReference type="InterPro" id="IPR036890">
    <property type="entry name" value="HATPase_C_sf"/>
</dbReference>
<evidence type="ECO:0008006" key="4">
    <source>
        <dbReference type="Google" id="ProtNLM"/>
    </source>
</evidence>
<proteinExistence type="predicted"/>
<dbReference type="SUPFAM" id="SSF55874">
    <property type="entry name" value="ATPase domain of HSP90 chaperone/DNA topoisomerase II/histidine kinase"/>
    <property type="match status" value="1"/>
</dbReference>
<sequence>MVSAHDGSIKVSANENKGTRFKIKLPK</sequence>
<dbReference type="EMBL" id="JAROBZ020000001">
    <property type="protein sequence ID" value="MFB3167914.1"/>
    <property type="molecule type" value="Genomic_DNA"/>
</dbReference>
<reference evidence="2 3" key="1">
    <citation type="submission" date="2024-05" db="EMBL/GenBank/DDBJ databases">
        <authorList>
            <person name="Venkateswaran K."/>
        </authorList>
    </citation>
    <scope>NUCLEOTIDE SEQUENCE [LARGE SCALE GENOMIC DNA]</scope>
    <source>
        <strain evidence="2 3">179-C4-2-HS</strain>
    </source>
</reference>
<evidence type="ECO:0000313" key="2">
    <source>
        <dbReference type="EMBL" id="MFB3167914.1"/>
    </source>
</evidence>
<name>A0ABV4YSS8_9BACI</name>
<dbReference type="Gene3D" id="3.30.565.10">
    <property type="entry name" value="Histidine kinase-like ATPase, C-terminal domain"/>
    <property type="match status" value="1"/>
</dbReference>
<dbReference type="RefSeq" id="WP_306074336.1">
    <property type="nucleotide sequence ID" value="NZ_JAROBZ020000001.1"/>
</dbReference>
<keyword evidence="3" id="KW-1185">Reference proteome</keyword>
<evidence type="ECO:0000256" key="1">
    <source>
        <dbReference type="SAM" id="MobiDB-lite"/>
    </source>
</evidence>
<feature type="region of interest" description="Disordered" evidence="1">
    <location>
        <begin position="1"/>
        <end position="27"/>
    </location>
</feature>
<organism evidence="2 3">
    <name type="scientific">Neobacillus driksii</name>
    <dbReference type="NCBI Taxonomy" id="3035913"/>
    <lineage>
        <taxon>Bacteria</taxon>
        <taxon>Bacillati</taxon>
        <taxon>Bacillota</taxon>
        <taxon>Bacilli</taxon>
        <taxon>Bacillales</taxon>
        <taxon>Bacillaceae</taxon>
        <taxon>Neobacillus</taxon>
    </lineage>
</organism>
<dbReference type="Proteomes" id="UP001241748">
    <property type="component" value="Unassembled WGS sequence"/>
</dbReference>
<accession>A0ABV4YSS8</accession>
<comment type="caution">
    <text evidence="2">The sequence shown here is derived from an EMBL/GenBank/DDBJ whole genome shotgun (WGS) entry which is preliminary data.</text>
</comment>